<feature type="domain" description="FAD/NAD(P)-binding" evidence="3">
    <location>
        <begin position="178"/>
        <end position="269"/>
    </location>
</feature>
<accession>A0A1M6LTI1</accession>
<sequence length="289" mass="30937">MLDVAIIGGGPAALSAALNCRQRNKTVTIFGRSLDSSLLFAAEKVDNYLGLPDMAGEELLNTFYAHAMKNGVEFKEARISQIMSMGDSYMINAENEFIQAKAIILATGLSKSKGIAGEMEYLGKGVSYCATCDGMLYRGKKVVVVAENEEGEAEANFLADICSEVLYVPLYQPVLSLKDNVKVVNGKPKAVLGENDRVTGLELADETLGCDGIFFAKNSMPPESLLFGLETEGKNIVVNRKMETNLPRVYAAGDCTGAPYQIAKAVGEGLVAALSAAAAIDQLDREQQK</sequence>
<organism evidence="4 5">
    <name type="scientific">Anaerotignum lactatifermentans DSM 14214</name>
    <dbReference type="NCBI Taxonomy" id="1121323"/>
    <lineage>
        <taxon>Bacteria</taxon>
        <taxon>Bacillati</taxon>
        <taxon>Bacillota</taxon>
        <taxon>Clostridia</taxon>
        <taxon>Lachnospirales</taxon>
        <taxon>Anaerotignaceae</taxon>
        <taxon>Anaerotignum</taxon>
    </lineage>
</organism>
<keyword evidence="5" id="KW-1185">Reference proteome</keyword>
<name>A0A1M6LTI1_9FIRM</name>
<evidence type="ECO:0000256" key="1">
    <source>
        <dbReference type="ARBA" id="ARBA00022630"/>
    </source>
</evidence>
<dbReference type="InterPro" id="IPR050097">
    <property type="entry name" value="Ferredoxin-NADP_redctase_2"/>
</dbReference>
<dbReference type="GO" id="GO:0016491">
    <property type="term" value="F:oxidoreductase activity"/>
    <property type="evidence" value="ECO:0007669"/>
    <property type="project" value="UniProtKB-KW"/>
</dbReference>
<dbReference type="OrthoDB" id="9806179at2"/>
<proteinExistence type="predicted"/>
<dbReference type="PRINTS" id="PR00368">
    <property type="entry name" value="FADPNR"/>
</dbReference>
<dbReference type="Gene3D" id="3.50.50.60">
    <property type="entry name" value="FAD/NAD(P)-binding domain"/>
    <property type="match status" value="2"/>
</dbReference>
<dbReference type="InterPro" id="IPR036188">
    <property type="entry name" value="FAD/NAD-bd_sf"/>
</dbReference>
<reference evidence="4 5" key="1">
    <citation type="submission" date="2016-11" db="EMBL/GenBank/DDBJ databases">
        <authorList>
            <person name="Jaros S."/>
            <person name="Januszkiewicz K."/>
            <person name="Wedrychowicz H."/>
        </authorList>
    </citation>
    <scope>NUCLEOTIDE SEQUENCE [LARGE SCALE GENOMIC DNA]</scope>
    <source>
        <strain evidence="4 5">DSM 14214</strain>
    </source>
</reference>
<dbReference type="AlphaFoldDB" id="A0A1M6LTI1"/>
<dbReference type="Proteomes" id="UP000183975">
    <property type="component" value="Unassembled WGS sequence"/>
</dbReference>
<keyword evidence="2" id="KW-0560">Oxidoreductase</keyword>
<protein>
    <submittedName>
        <fullName evidence="4">Thioredoxin reductase (NADPH)</fullName>
    </submittedName>
</protein>
<evidence type="ECO:0000313" key="5">
    <source>
        <dbReference type="Proteomes" id="UP000183975"/>
    </source>
</evidence>
<evidence type="ECO:0000259" key="3">
    <source>
        <dbReference type="Pfam" id="PF07992"/>
    </source>
</evidence>
<dbReference type="Pfam" id="PF07992">
    <property type="entry name" value="Pyr_redox_2"/>
    <property type="match status" value="2"/>
</dbReference>
<dbReference type="InterPro" id="IPR023753">
    <property type="entry name" value="FAD/NAD-binding_dom"/>
</dbReference>
<evidence type="ECO:0000256" key="2">
    <source>
        <dbReference type="ARBA" id="ARBA00023002"/>
    </source>
</evidence>
<dbReference type="PRINTS" id="PR00469">
    <property type="entry name" value="PNDRDTASEII"/>
</dbReference>
<dbReference type="SUPFAM" id="SSF51905">
    <property type="entry name" value="FAD/NAD(P)-binding domain"/>
    <property type="match status" value="1"/>
</dbReference>
<dbReference type="PANTHER" id="PTHR48105">
    <property type="entry name" value="THIOREDOXIN REDUCTASE 1-RELATED-RELATED"/>
    <property type="match status" value="1"/>
</dbReference>
<evidence type="ECO:0000313" key="4">
    <source>
        <dbReference type="EMBL" id="SHJ74519.1"/>
    </source>
</evidence>
<gene>
    <name evidence="4" type="ORF">SAMN02745138_00425</name>
</gene>
<dbReference type="EMBL" id="FRAH01000005">
    <property type="protein sequence ID" value="SHJ74519.1"/>
    <property type="molecule type" value="Genomic_DNA"/>
</dbReference>
<keyword evidence="1" id="KW-0285">Flavoprotein</keyword>
<dbReference type="RefSeq" id="WP_084730516.1">
    <property type="nucleotide sequence ID" value="NZ_FRAH01000005.1"/>
</dbReference>
<feature type="domain" description="FAD/NAD(P)-binding" evidence="3">
    <location>
        <begin position="3"/>
        <end position="145"/>
    </location>
</feature>